<dbReference type="Pfam" id="PF22722">
    <property type="entry name" value="NA-iREase1"/>
    <property type="match status" value="1"/>
</dbReference>
<proteinExistence type="predicted"/>
<evidence type="ECO:0000313" key="2">
    <source>
        <dbReference type="EMBL" id="MDM8563351.1"/>
    </source>
</evidence>
<keyword evidence="3" id="KW-1185">Reference proteome</keyword>
<dbReference type="InterPro" id="IPR011856">
    <property type="entry name" value="tRNA_endonuc-like_dom_sf"/>
</dbReference>
<dbReference type="EC" id="3.1.21.-" evidence="2"/>
<keyword evidence="2" id="KW-0255">Endonuclease</keyword>
<dbReference type="GO" id="GO:0004519">
    <property type="term" value="F:endonuclease activity"/>
    <property type="evidence" value="ECO:0007669"/>
    <property type="project" value="UniProtKB-KW"/>
</dbReference>
<dbReference type="EMBL" id="JAUCGM010000590">
    <property type="protein sequence ID" value="MDM8563351.1"/>
    <property type="molecule type" value="Genomic_DNA"/>
</dbReference>
<evidence type="ECO:0000259" key="1">
    <source>
        <dbReference type="Pfam" id="PF22722"/>
    </source>
</evidence>
<dbReference type="GO" id="GO:0016787">
    <property type="term" value="F:hydrolase activity"/>
    <property type="evidence" value="ECO:0007669"/>
    <property type="project" value="UniProtKB-KW"/>
</dbReference>
<dbReference type="Gene3D" id="3.40.1350.10">
    <property type="match status" value="1"/>
</dbReference>
<sequence>MEVFATTYGKKGADKGIDGIGQYLIPKSDKVVKVAFQVKGGKVQSKDIDALMGVVALDKYDMGVLLTRHKPTNPMLKKATKAEQFEAAYGFNYPKIQILTLAEFFSGKQLNLPKDNITFKSAATIGKGGKQSGLL</sequence>
<organism evidence="2 3">
    <name type="scientific">Candidatus Marithioploca araucensis</name>
    <dbReference type="NCBI Taxonomy" id="70273"/>
    <lineage>
        <taxon>Bacteria</taxon>
        <taxon>Pseudomonadati</taxon>
        <taxon>Pseudomonadota</taxon>
        <taxon>Gammaproteobacteria</taxon>
        <taxon>Thiotrichales</taxon>
        <taxon>Thiotrichaceae</taxon>
        <taxon>Candidatus Marithioploca</taxon>
    </lineage>
</organism>
<name>A0ABT7VUW0_9GAMM</name>
<gene>
    <name evidence="2" type="ORF">QUF54_08355</name>
</gene>
<evidence type="ECO:0000313" key="3">
    <source>
        <dbReference type="Proteomes" id="UP001171945"/>
    </source>
</evidence>
<keyword evidence="2" id="KW-0378">Hydrolase</keyword>
<protein>
    <submittedName>
        <fullName evidence="2">Restriction endonuclease</fullName>
        <ecNumber evidence="2">3.1.21.-</ecNumber>
    </submittedName>
</protein>
<dbReference type="InterPro" id="IPR054557">
    <property type="entry name" value="NA-iREase1_dom"/>
</dbReference>
<accession>A0ABT7VUW0</accession>
<feature type="domain" description="NACHT-associated inactive Restriction Endonuclease 1 sensor" evidence="1">
    <location>
        <begin position="8"/>
        <end position="84"/>
    </location>
</feature>
<dbReference type="Proteomes" id="UP001171945">
    <property type="component" value="Unassembled WGS sequence"/>
</dbReference>
<comment type="caution">
    <text evidence="2">The sequence shown here is derived from an EMBL/GenBank/DDBJ whole genome shotgun (WGS) entry which is preliminary data.</text>
</comment>
<reference evidence="2" key="1">
    <citation type="submission" date="2023-06" db="EMBL/GenBank/DDBJ databases">
        <title>Uncultivated large filamentous bacteria from sulfidic sediments reveal new species and different genomic features in energy metabolism and defense.</title>
        <authorList>
            <person name="Fonseca A."/>
        </authorList>
    </citation>
    <scope>NUCLEOTIDE SEQUENCE</scope>
    <source>
        <strain evidence="2">HSG4</strain>
    </source>
</reference>
<keyword evidence="2" id="KW-0540">Nuclease</keyword>